<dbReference type="EMBL" id="CP119940">
    <property type="protein sequence ID" value="WFD04155.1"/>
    <property type="molecule type" value="Genomic_DNA"/>
</dbReference>
<feature type="compositionally biased region" description="Low complexity" evidence="1">
    <location>
        <begin position="1"/>
        <end position="18"/>
    </location>
</feature>
<evidence type="ECO:0000313" key="2">
    <source>
        <dbReference type="EMBL" id="WFD04155.1"/>
    </source>
</evidence>
<protein>
    <submittedName>
        <fullName evidence="2">Uncharacterized protein</fullName>
    </submittedName>
</protein>
<proteinExistence type="predicted"/>
<dbReference type="Proteomes" id="UP001214603">
    <property type="component" value="Chromosome 7"/>
</dbReference>
<sequence>MASSEAAEASGARPGAFAPPVGYRRSTLASADDDAELWVIRVPDEVDAAKLDGVTLPLDALQQGSTRDALASVAVEGAEYDVFLASSQRADERSSSSSQLIDMAGGARPDVFVNDDFFLQERGVGVATDLHGIVPLVPTSSNTLRVAPKRLHRRMRTSSRGTA</sequence>
<name>A0AAF0E2P6_9BASI</name>
<dbReference type="AlphaFoldDB" id="A0AAF0E2P6"/>
<evidence type="ECO:0000256" key="1">
    <source>
        <dbReference type="SAM" id="MobiDB-lite"/>
    </source>
</evidence>
<evidence type="ECO:0000313" key="3">
    <source>
        <dbReference type="Proteomes" id="UP001214603"/>
    </source>
</evidence>
<dbReference type="Gene3D" id="6.20.250.70">
    <property type="match status" value="1"/>
</dbReference>
<reference evidence="2" key="1">
    <citation type="submission" date="2023-03" db="EMBL/GenBank/DDBJ databases">
        <title>Mating type loci evolution in Malassezia.</title>
        <authorList>
            <person name="Coelho M.A."/>
        </authorList>
    </citation>
    <scope>NUCLEOTIDE SEQUENCE</scope>
    <source>
        <strain evidence="2">CBS 7876</strain>
    </source>
</reference>
<feature type="region of interest" description="Disordered" evidence="1">
    <location>
        <begin position="1"/>
        <end position="21"/>
    </location>
</feature>
<organism evidence="2 3">
    <name type="scientific">Malassezia obtusa</name>
    <dbReference type="NCBI Taxonomy" id="76774"/>
    <lineage>
        <taxon>Eukaryota</taxon>
        <taxon>Fungi</taxon>
        <taxon>Dikarya</taxon>
        <taxon>Basidiomycota</taxon>
        <taxon>Ustilaginomycotina</taxon>
        <taxon>Malasseziomycetes</taxon>
        <taxon>Malasseziales</taxon>
        <taxon>Malasseziaceae</taxon>
        <taxon>Malassezia</taxon>
    </lineage>
</organism>
<accession>A0AAF0E2P6</accession>
<gene>
    <name evidence="2" type="ORF">MOBT1_002858</name>
</gene>
<keyword evidence="3" id="KW-1185">Reference proteome</keyword>